<dbReference type="RefSeq" id="WP_408073672.1">
    <property type="nucleotide sequence ID" value="NZ_JBELQB010000002.1"/>
</dbReference>
<dbReference type="SMART" id="SM00850">
    <property type="entry name" value="LytTR"/>
    <property type="match status" value="1"/>
</dbReference>
<keyword evidence="1" id="KW-0812">Transmembrane</keyword>
<keyword evidence="1" id="KW-0472">Membrane</keyword>
<name>A0ABW8YBE0_9FLAO</name>
<dbReference type="Pfam" id="PF04397">
    <property type="entry name" value="LytTR"/>
    <property type="match status" value="1"/>
</dbReference>
<sequence length="282" mass="32738">MLKGISKIINQRYPISESRKEIFLSSFFIAIMGYLFLIVFQPFGAHTFTNNYKYLLLAPYPIIAFVVYSGVNLFFLKKSYRWNLNKELIKLLFVLLICSGFNYVYNIYFINHVSFSISHLLFMCLYTFAIAVPISMVYVLARYLYLTQSWNTFEDSVVEQVEKVESTNLLLSIIPDSGQEELTFREDDFLYAESDGNYVTVHYLEGDVVANQLLRLSLKNLETQIQNNTVIRCHRSFMVNTGKVMRVKGNAQGYKLFIDKVNDFVPVSRNYIPKVKVLVKGL</sequence>
<keyword evidence="3" id="KW-0238">DNA-binding</keyword>
<feature type="transmembrane region" description="Helical" evidence="1">
    <location>
        <begin position="55"/>
        <end position="76"/>
    </location>
</feature>
<feature type="transmembrane region" description="Helical" evidence="1">
    <location>
        <begin position="21"/>
        <end position="43"/>
    </location>
</feature>
<dbReference type="InterPro" id="IPR007492">
    <property type="entry name" value="LytTR_DNA-bd_dom"/>
</dbReference>
<dbReference type="PROSITE" id="PS50930">
    <property type="entry name" value="HTH_LYTTR"/>
    <property type="match status" value="1"/>
</dbReference>
<evidence type="ECO:0000313" key="4">
    <source>
        <dbReference type="Proteomes" id="UP001629059"/>
    </source>
</evidence>
<evidence type="ECO:0000259" key="2">
    <source>
        <dbReference type="PROSITE" id="PS50930"/>
    </source>
</evidence>
<organism evidence="3 4">
    <name type="scientific">Flavobacterium rhizophilum</name>
    <dbReference type="NCBI Taxonomy" id="3163296"/>
    <lineage>
        <taxon>Bacteria</taxon>
        <taxon>Pseudomonadati</taxon>
        <taxon>Bacteroidota</taxon>
        <taxon>Flavobacteriia</taxon>
        <taxon>Flavobacteriales</taxon>
        <taxon>Flavobacteriaceae</taxon>
        <taxon>Flavobacterium</taxon>
    </lineage>
</organism>
<reference evidence="3 4" key="1">
    <citation type="submission" date="2024-06" db="EMBL/GenBank/DDBJ databases">
        <authorList>
            <person name="Kaempfer P."/>
            <person name="Viver T."/>
        </authorList>
    </citation>
    <scope>NUCLEOTIDE SEQUENCE [LARGE SCALE GENOMIC DNA]</scope>
    <source>
        <strain evidence="3 4">ST-75</strain>
    </source>
</reference>
<dbReference type="Proteomes" id="UP001629059">
    <property type="component" value="Unassembled WGS sequence"/>
</dbReference>
<dbReference type="Gene3D" id="2.40.50.1020">
    <property type="entry name" value="LytTr DNA-binding domain"/>
    <property type="match status" value="1"/>
</dbReference>
<evidence type="ECO:0000256" key="1">
    <source>
        <dbReference type="SAM" id="Phobius"/>
    </source>
</evidence>
<feature type="transmembrane region" description="Helical" evidence="1">
    <location>
        <begin position="88"/>
        <end position="108"/>
    </location>
</feature>
<dbReference type="PANTHER" id="PTHR37299">
    <property type="entry name" value="TRANSCRIPTIONAL REGULATOR-RELATED"/>
    <property type="match status" value="1"/>
</dbReference>
<dbReference type="EMBL" id="JBELQB010000002">
    <property type="protein sequence ID" value="MFL9836645.1"/>
    <property type="molecule type" value="Genomic_DNA"/>
</dbReference>
<keyword evidence="1" id="KW-1133">Transmembrane helix</keyword>
<dbReference type="GO" id="GO:0003677">
    <property type="term" value="F:DNA binding"/>
    <property type="evidence" value="ECO:0007669"/>
    <property type="project" value="UniProtKB-KW"/>
</dbReference>
<feature type="transmembrane region" description="Helical" evidence="1">
    <location>
        <begin position="120"/>
        <end position="141"/>
    </location>
</feature>
<evidence type="ECO:0000313" key="3">
    <source>
        <dbReference type="EMBL" id="MFL9836645.1"/>
    </source>
</evidence>
<proteinExistence type="predicted"/>
<dbReference type="PANTHER" id="PTHR37299:SF1">
    <property type="entry name" value="STAGE 0 SPORULATION PROTEIN A HOMOLOG"/>
    <property type="match status" value="1"/>
</dbReference>
<protein>
    <submittedName>
        <fullName evidence="3">LytTR family DNA-binding domain-containing protein</fullName>
    </submittedName>
</protein>
<gene>
    <name evidence="3" type="ORF">ABS768_03990</name>
</gene>
<accession>A0ABW8YBE0</accession>
<feature type="domain" description="HTH LytTR-type" evidence="2">
    <location>
        <begin position="187"/>
        <end position="281"/>
    </location>
</feature>
<keyword evidence="4" id="KW-1185">Reference proteome</keyword>
<dbReference type="InterPro" id="IPR046947">
    <property type="entry name" value="LytR-like"/>
</dbReference>
<comment type="caution">
    <text evidence="3">The sequence shown here is derived from an EMBL/GenBank/DDBJ whole genome shotgun (WGS) entry which is preliminary data.</text>
</comment>